<keyword evidence="1" id="KW-0472">Membrane</keyword>
<organism evidence="2 3">
    <name type="scientific">Ceratodon purpureus</name>
    <name type="common">Fire moss</name>
    <name type="synonym">Dicranum purpureum</name>
    <dbReference type="NCBI Taxonomy" id="3225"/>
    <lineage>
        <taxon>Eukaryota</taxon>
        <taxon>Viridiplantae</taxon>
        <taxon>Streptophyta</taxon>
        <taxon>Embryophyta</taxon>
        <taxon>Bryophyta</taxon>
        <taxon>Bryophytina</taxon>
        <taxon>Bryopsida</taxon>
        <taxon>Dicranidae</taxon>
        <taxon>Pseudoditrichales</taxon>
        <taxon>Ditrichaceae</taxon>
        <taxon>Ceratodon</taxon>
    </lineage>
</organism>
<comment type="caution">
    <text evidence="2">The sequence shown here is derived from an EMBL/GenBank/DDBJ whole genome shotgun (WGS) entry which is preliminary data.</text>
</comment>
<feature type="transmembrane region" description="Helical" evidence="1">
    <location>
        <begin position="131"/>
        <end position="150"/>
    </location>
</feature>
<dbReference type="AlphaFoldDB" id="A0A8T0HNK9"/>
<protein>
    <submittedName>
        <fullName evidence="2">Uncharacterized protein</fullName>
    </submittedName>
</protein>
<sequence>MELSKSMCYESMVCEEVDSDDRWWFLATEVETVTSVDSATVGVDGSDQAMETTEVGDCSDIRSTPVFSGCIGEIESVLVDSIYAKYGGTSQLRSELVNLVMLILSLQIIDPSSATDMGSEECQELFNDKSFATLIASFVILVLSILFFAASCSRGALKSVGEYIRSAFGYKHVEVMRGGGEIGNAGETVESVIKCRMLQMPVSGQDTVVTDLNAEDGESSLENESSGIWSEWYDNMSEEAEHNLECYLPR</sequence>
<dbReference type="EMBL" id="CM026426">
    <property type="protein sequence ID" value="KAG0572444.1"/>
    <property type="molecule type" value="Genomic_DNA"/>
</dbReference>
<dbReference type="Proteomes" id="UP000822688">
    <property type="component" value="Chromosome V"/>
</dbReference>
<name>A0A8T0HNK9_CERPU</name>
<accession>A0A8T0HNK9</accession>
<keyword evidence="1" id="KW-0812">Transmembrane</keyword>
<gene>
    <name evidence="2" type="ORF">KC19_VG095600</name>
</gene>
<reference evidence="2" key="1">
    <citation type="submission" date="2020-06" db="EMBL/GenBank/DDBJ databases">
        <title>WGS assembly of Ceratodon purpureus strain R40.</title>
        <authorList>
            <person name="Carey S.B."/>
            <person name="Jenkins J."/>
            <person name="Shu S."/>
            <person name="Lovell J.T."/>
            <person name="Sreedasyam A."/>
            <person name="Maumus F."/>
            <person name="Tiley G.P."/>
            <person name="Fernandez-Pozo N."/>
            <person name="Barry K."/>
            <person name="Chen C."/>
            <person name="Wang M."/>
            <person name="Lipzen A."/>
            <person name="Daum C."/>
            <person name="Saski C.A."/>
            <person name="Payton A.C."/>
            <person name="Mcbreen J.C."/>
            <person name="Conrad R.E."/>
            <person name="Kollar L.M."/>
            <person name="Olsson S."/>
            <person name="Huttunen S."/>
            <person name="Landis J.B."/>
            <person name="Wickett N.J."/>
            <person name="Johnson M.G."/>
            <person name="Rensing S.A."/>
            <person name="Grimwood J."/>
            <person name="Schmutz J."/>
            <person name="Mcdaniel S.F."/>
        </authorList>
    </citation>
    <scope>NUCLEOTIDE SEQUENCE</scope>
    <source>
        <strain evidence="2">R40</strain>
    </source>
</reference>
<evidence type="ECO:0000256" key="1">
    <source>
        <dbReference type="SAM" id="Phobius"/>
    </source>
</evidence>
<proteinExistence type="predicted"/>
<keyword evidence="3" id="KW-1185">Reference proteome</keyword>
<keyword evidence="1" id="KW-1133">Transmembrane helix</keyword>
<evidence type="ECO:0000313" key="3">
    <source>
        <dbReference type="Proteomes" id="UP000822688"/>
    </source>
</evidence>
<evidence type="ECO:0000313" key="2">
    <source>
        <dbReference type="EMBL" id="KAG0572444.1"/>
    </source>
</evidence>